<evidence type="ECO:0000256" key="9">
    <source>
        <dbReference type="ARBA" id="ARBA00037272"/>
    </source>
</evidence>
<dbReference type="InterPro" id="IPR003107">
    <property type="entry name" value="HAT"/>
</dbReference>
<evidence type="ECO:0000256" key="11">
    <source>
        <dbReference type="ARBA" id="ARBA00067212"/>
    </source>
</evidence>
<dbReference type="GO" id="GO:0071007">
    <property type="term" value="C:U2-type catalytic step 2 spliceosome"/>
    <property type="evidence" value="ECO:0007669"/>
    <property type="project" value="TreeGrafter"/>
</dbReference>
<evidence type="ECO:0000256" key="5">
    <source>
        <dbReference type="ARBA" id="ARBA00022728"/>
    </source>
</evidence>
<gene>
    <name evidence="12" type="ORF">PAN0_011d4371</name>
</gene>
<evidence type="ECO:0000256" key="10">
    <source>
        <dbReference type="ARBA" id="ARBA00039472"/>
    </source>
</evidence>
<protein>
    <recommendedName>
        <fullName evidence="10">Pre-mRNA-splicing factor SYF1</fullName>
    </recommendedName>
    <alternativeName>
        <fullName evidence="11">Pre-mRNA-splicing factor syf1</fullName>
    </alternativeName>
</protein>
<proteinExistence type="inferred from homology"/>
<dbReference type="RefSeq" id="XP_014655827.1">
    <property type="nucleotide sequence ID" value="XM_014800341.1"/>
</dbReference>
<dbReference type="FunFam" id="1.25.40.10:FF:000038">
    <property type="entry name" value="Putative pre-mRNA-splicing factor SYF1"/>
    <property type="match status" value="1"/>
</dbReference>
<dbReference type="Proteomes" id="UP000053758">
    <property type="component" value="Unassembled WGS sequence"/>
</dbReference>
<dbReference type="Pfam" id="PF23233">
    <property type="entry name" value="HAT_Syf1_CNRKL1_N"/>
    <property type="match status" value="1"/>
</dbReference>
<dbReference type="InterPro" id="IPR055433">
    <property type="entry name" value="HAT_Syf1-like_N"/>
</dbReference>
<evidence type="ECO:0000256" key="8">
    <source>
        <dbReference type="ARBA" id="ARBA00023242"/>
    </source>
</evidence>
<dbReference type="Pfam" id="PF23231">
    <property type="entry name" value="HAT_Syf1_CNRKL1_C"/>
    <property type="match status" value="1"/>
</dbReference>
<dbReference type="AlphaFoldDB" id="A0A081CHK3"/>
<evidence type="ECO:0000313" key="12">
    <source>
        <dbReference type="EMBL" id="GAK66149.1"/>
    </source>
</evidence>
<comment type="function">
    <text evidence="9">Involved in pre-mRNA splicing and cell cycle progression.</text>
</comment>
<dbReference type="Pfam" id="PF23220">
    <property type="entry name" value="HAT_Syf1_M"/>
    <property type="match status" value="1"/>
</dbReference>
<evidence type="ECO:0000313" key="13">
    <source>
        <dbReference type="Proteomes" id="UP000053758"/>
    </source>
</evidence>
<keyword evidence="7" id="KW-0508">mRNA splicing</keyword>
<dbReference type="SUPFAM" id="SSF48452">
    <property type="entry name" value="TPR-like"/>
    <property type="match status" value="2"/>
</dbReference>
<accession>A0A081CHK3</accession>
<evidence type="ECO:0000256" key="6">
    <source>
        <dbReference type="ARBA" id="ARBA00022737"/>
    </source>
</evidence>
<evidence type="ECO:0000256" key="1">
    <source>
        <dbReference type="ARBA" id="ARBA00004123"/>
    </source>
</evidence>
<dbReference type="GeneID" id="26305206"/>
<dbReference type="OrthoDB" id="10067343at2759"/>
<organism evidence="12 13">
    <name type="scientific">Pseudozyma antarctica</name>
    <name type="common">Yeast</name>
    <name type="synonym">Candida antarctica</name>
    <dbReference type="NCBI Taxonomy" id="84753"/>
    <lineage>
        <taxon>Eukaryota</taxon>
        <taxon>Fungi</taxon>
        <taxon>Dikarya</taxon>
        <taxon>Basidiomycota</taxon>
        <taxon>Ustilaginomycotina</taxon>
        <taxon>Ustilaginomycetes</taxon>
        <taxon>Ustilaginales</taxon>
        <taxon>Ustilaginaceae</taxon>
        <taxon>Moesziomyces</taxon>
    </lineage>
</organism>
<dbReference type="HOGENOM" id="CLU_007736_1_0_1"/>
<reference evidence="13" key="1">
    <citation type="journal article" date="2014" name="Genome Announc.">
        <title>Draft Genome Sequence of the Yeast Pseudozyma antarctica Type Strain JCM10317, a Producer of the Glycolipid Biosurfactants, Mannosylerythritol Lipids.</title>
        <authorList>
            <person name="Saika A."/>
            <person name="Koike H."/>
            <person name="Hori T."/>
            <person name="Fukuoka T."/>
            <person name="Sato S."/>
            <person name="Habe H."/>
            <person name="Kitamoto D."/>
            <person name="Morita T."/>
        </authorList>
    </citation>
    <scope>NUCLEOTIDE SEQUENCE [LARGE SCALE GENOMIC DNA]</scope>
    <source>
        <strain evidence="13">JCM 10317</strain>
    </source>
</reference>
<keyword evidence="5" id="KW-0747">Spliceosome</keyword>
<dbReference type="InterPro" id="IPR056350">
    <property type="entry name" value="HAT_Syf1_central"/>
</dbReference>
<keyword evidence="6" id="KW-0677">Repeat</keyword>
<comment type="similarity">
    <text evidence="2">Belongs to the crooked-neck family.</text>
</comment>
<evidence type="ECO:0000256" key="4">
    <source>
        <dbReference type="ARBA" id="ARBA00022664"/>
    </source>
</evidence>
<dbReference type="InterPro" id="IPR011990">
    <property type="entry name" value="TPR-like_helical_dom_sf"/>
</dbReference>
<comment type="subunit">
    <text evidence="3">Associated with the spliceosome.</text>
</comment>
<sequence>MPAKRRSAPTDDAPADVAESASKQAELPEAMGPLASLFPLTAAFPDPTTDEALIPLADIKLEQELLRNPDNYRVWTSYIEHIVETNVVKRNPPDVAFTTYQAALLGPLASSTQRIALRRITSIYERALAQFPTRYALWRDYLQHRSRFVMGEPKGGFEAKRKRDLQAAREKLDFGPTLIDSQDDEDFGPAYRGGLDGIVGWQEWKSLAALYERALMWLPTMPRIWLSYLSMFLHPQCPPTLSHTHARRTFDRALRTLPGSLHLRIWKVYLRWAERRGGETCLKVWRRYLRVDPSLTERYVSILLAQTEDQNEEAEAEGEDEDDDGTTTRAKGGVSKALEASKLLLGLARRAADGSYISPDDKSPYQLFTEWLELTEKYPEQIGLDSEEEKQVLEESLVPLSASRASAKGKSAKQAPTQKGAKSKASDAPEPSNKSLAKQLETDSRDPSRLNVTAIIKEDGLERFPDQSGRLWTGLATYWIKRGEFDVASATFEAGMKAVKTVRDFTQIFDAYAETSENVIAFMMDELAEDGGEEEDDEEEPREQKEADLDRRMQEFEELMERRPFLVNDVLLRRNPDDVQEWEKRVVLYGDNDDKIIETYREAIQKINPRKATANFHQLFLNFAQFYEYGGSAGLARLSQERAEEAAGEGADVANGEEEEVEGDLESARRIFEKAVTVPFRRVDDLAEVWCEWAEMELRHSNYDGAIRVMARSVAPPKNAKGIQYHDKTLSPQTRLFKSLKLWSFYVDLEESLGDVESTKRVYEKMLELKIANAQIMINYAAFLEANEYFEEAFKVYERGVELFTYPVAFEIWNVYLSKFIKRYGGTKLERARDLFEQALDKCPARFCKPLMLMYGKLEEEHGLAKRAMKIYERATRAVGSEERFDMFTFYIAKAAANFGLAATRPIYERAIEALPDAQTAEMCVRFAELERKLGEIDRARAIYAHAAQFCDPRTHTEFWKQWNQFEIETGSEDTFREMLRIKRSVQAQFNTDVSYIAASALTQAQRSQAQQGTQQDAAGVNGSGGESAGVDAAESDDPMARVEAAAAAAARPTGRQPAFVAATTAASGARTENDQDTRNDEMVGGDDDDDDDLL</sequence>
<dbReference type="GO" id="GO:0000349">
    <property type="term" value="P:generation of catalytic spliceosome for first transesterification step"/>
    <property type="evidence" value="ECO:0007669"/>
    <property type="project" value="TreeGrafter"/>
</dbReference>
<dbReference type="EMBL" id="DF830078">
    <property type="protein sequence ID" value="GAK66149.1"/>
    <property type="molecule type" value="Genomic_DNA"/>
</dbReference>
<dbReference type="Gene3D" id="1.25.40.10">
    <property type="entry name" value="Tetratricopeptide repeat domain"/>
    <property type="match status" value="4"/>
</dbReference>
<dbReference type="InterPro" id="IPR055430">
    <property type="entry name" value="HAT_Syf1_CNRKL1_C"/>
</dbReference>
<dbReference type="FunFam" id="1.25.40.10:FF:000023">
    <property type="entry name" value="Pre-mRNA-splicing factor SYF1"/>
    <property type="match status" value="1"/>
</dbReference>
<comment type="subcellular location">
    <subcellularLocation>
        <location evidence="1">Nucleus</location>
    </subcellularLocation>
</comment>
<evidence type="ECO:0000256" key="7">
    <source>
        <dbReference type="ARBA" id="ARBA00023187"/>
    </source>
</evidence>
<evidence type="ECO:0000256" key="3">
    <source>
        <dbReference type="ARBA" id="ARBA00011524"/>
    </source>
</evidence>
<dbReference type="InterPro" id="IPR045075">
    <property type="entry name" value="Syf1-like"/>
</dbReference>
<keyword evidence="13" id="KW-1185">Reference proteome</keyword>
<dbReference type="GO" id="GO:0071014">
    <property type="term" value="C:post-mRNA release spliceosomal complex"/>
    <property type="evidence" value="ECO:0007669"/>
    <property type="project" value="TreeGrafter"/>
</dbReference>
<name>A0A081CHK3_PSEA2</name>
<evidence type="ECO:0000256" key="2">
    <source>
        <dbReference type="ARBA" id="ARBA00008644"/>
    </source>
</evidence>
<dbReference type="SMART" id="SM00386">
    <property type="entry name" value="HAT"/>
    <property type="match status" value="13"/>
</dbReference>
<dbReference type="GO" id="GO:0000974">
    <property type="term" value="C:Prp19 complex"/>
    <property type="evidence" value="ECO:0007669"/>
    <property type="project" value="TreeGrafter"/>
</dbReference>
<keyword evidence="4" id="KW-0507">mRNA processing</keyword>
<dbReference type="PANTHER" id="PTHR11246">
    <property type="entry name" value="PRE-MRNA SPLICING FACTOR"/>
    <property type="match status" value="1"/>
</dbReference>
<keyword evidence="8" id="KW-0539">Nucleus</keyword>
<dbReference type="PANTHER" id="PTHR11246:SF5">
    <property type="entry name" value="PRE-MRNA-SPLICING FACTOR SYF1"/>
    <property type="match status" value="1"/>
</dbReference>